<accession>A0A080N1X0</accession>
<keyword evidence="2" id="KW-1185">Reference proteome</keyword>
<comment type="caution">
    <text evidence="1">The sequence shown here is derived from an EMBL/GenBank/DDBJ whole genome shotgun (WGS) entry which is preliminary data.</text>
</comment>
<evidence type="ECO:0000313" key="2">
    <source>
        <dbReference type="Proteomes" id="UP000028730"/>
    </source>
</evidence>
<dbReference type="Proteomes" id="UP000028730">
    <property type="component" value="Unassembled WGS sequence"/>
</dbReference>
<organism evidence="1 2">
    <name type="scientific">Bifidobacterium bombi DSM 19703</name>
    <dbReference type="NCBI Taxonomy" id="1341695"/>
    <lineage>
        <taxon>Bacteria</taxon>
        <taxon>Bacillati</taxon>
        <taxon>Actinomycetota</taxon>
        <taxon>Actinomycetes</taxon>
        <taxon>Bifidobacteriales</taxon>
        <taxon>Bifidobacteriaceae</taxon>
        <taxon>Bifidobacterium</taxon>
    </lineage>
</organism>
<proteinExistence type="predicted"/>
<protein>
    <submittedName>
        <fullName evidence="1">Uncharacterized protein</fullName>
    </submittedName>
</protein>
<dbReference type="AlphaFoldDB" id="A0A080N1X0"/>
<evidence type="ECO:0000313" key="1">
    <source>
        <dbReference type="EMBL" id="KFF30867.1"/>
    </source>
</evidence>
<name>A0A080N1X0_9BIFI</name>
<sequence>MTMRKRDSVKLWLNIYGAAEFGGAGEYLGTRCCVVFLGYQSLCLAVLAGAFGTQWAFDAGGVAPAVLVQFGLNPIESLAASLGAAGMLA</sequence>
<gene>
    <name evidence="1" type="ORF">BBOMB_0184</name>
</gene>
<dbReference type="EMBL" id="ATLK01000001">
    <property type="protein sequence ID" value="KFF30867.1"/>
    <property type="molecule type" value="Genomic_DNA"/>
</dbReference>
<reference evidence="1 2" key="1">
    <citation type="journal article" date="2014" name="Appl. Environ. Microbiol.">
        <title>Genomic encyclopedia of type strains of the genus Bifidobacterium.</title>
        <authorList>
            <person name="Milani C."/>
            <person name="Lugli G.A."/>
            <person name="Duranti S."/>
            <person name="Turroni F."/>
            <person name="Bottacini F."/>
            <person name="Mangifesta M."/>
            <person name="Sanchez B."/>
            <person name="Viappiani A."/>
            <person name="Mancabelli L."/>
            <person name="Taminiau B."/>
            <person name="Delcenserie V."/>
            <person name="Barrangou R."/>
            <person name="Margolles A."/>
            <person name="van Sinderen D."/>
            <person name="Ventura M."/>
        </authorList>
    </citation>
    <scope>NUCLEOTIDE SEQUENCE [LARGE SCALE GENOMIC DNA]</scope>
    <source>
        <strain evidence="1 2">DSM 19703</strain>
    </source>
</reference>